<reference evidence="5" key="1">
    <citation type="submission" date="2021-05" db="EMBL/GenBank/DDBJ databases">
        <title>Encephalitozoon hellem ATCC 50604 Complete Genome.</title>
        <authorList>
            <person name="Mascarenhas dos Santos A.C."/>
            <person name="Julian A.T."/>
            <person name="Pombert J.-F."/>
        </authorList>
    </citation>
    <scope>NUCLEOTIDE SEQUENCE</scope>
    <source>
        <strain evidence="5">ATCC 50604</strain>
    </source>
</reference>
<dbReference type="SUPFAM" id="SSF53067">
    <property type="entry name" value="Actin-like ATPase domain"/>
    <property type="match status" value="2"/>
</dbReference>
<dbReference type="Pfam" id="PF00012">
    <property type="entry name" value="HSP70"/>
    <property type="match status" value="1"/>
</dbReference>
<dbReference type="PRINTS" id="PR00301">
    <property type="entry name" value="HEATSHOCK70"/>
</dbReference>
<evidence type="ECO:0000256" key="4">
    <source>
        <dbReference type="RuleBase" id="RU003322"/>
    </source>
</evidence>
<evidence type="ECO:0000256" key="3">
    <source>
        <dbReference type="ARBA" id="ARBA00022840"/>
    </source>
</evidence>
<dbReference type="FunFam" id="2.60.34.10:FF:000023">
    <property type="entry name" value="70 kDa heat shock cognate protein"/>
    <property type="match status" value="1"/>
</dbReference>
<dbReference type="FunFam" id="3.90.640.10:FF:000003">
    <property type="entry name" value="Molecular chaperone DnaK"/>
    <property type="match status" value="1"/>
</dbReference>
<dbReference type="SUPFAM" id="SSF100920">
    <property type="entry name" value="Heat shock protein 70kD (HSP70), peptide-binding domain"/>
    <property type="match status" value="1"/>
</dbReference>
<dbReference type="GO" id="GO:0005524">
    <property type="term" value="F:ATP binding"/>
    <property type="evidence" value="ECO:0007669"/>
    <property type="project" value="UniProtKB-KW"/>
</dbReference>
<dbReference type="InterPro" id="IPR029047">
    <property type="entry name" value="HSP70_peptide-bd_sf"/>
</dbReference>
<dbReference type="PROSITE" id="PS00297">
    <property type="entry name" value="HSP70_1"/>
    <property type="match status" value="1"/>
</dbReference>
<dbReference type="PANTHER" id="PTHR19375">
    <property type="entry name" value="HEAT SHOCK PROTEIN 70KDA"/>
    <property type="match status" value="1"/>
</dbReference>
<dbReference type="PROSITE" id="PS01036">
    <property type="entry name" value="HSP70_3"/>
    <property type="match status" value="1"/>
</dbReference>
<keyword evidence="3 4" id="KW-0067">ATP-binding</keyword>
<dbReference type="SMR" id="A0A9Q9F982"/>
<evidence type="ECO:0000313" key="5">
    <source>
        <dbReference type="EMBL" id="UTX44318.1"/>
    </source>
</evidence>
<dbReference type="Gene3D" id="2.60.34.10">
    <property type="entry name" value="Substrate Binding Domain Of DNAk, Chain A, domain 1"/>
    <property type="match status" value="1"/>
</dbReference>
<dbReference type="Proteomes" id="UP001059546">
    <property type="component" value="Chromosome XI"/>
</dbReference>
<dbReference type="InterPro" id="IPR013126">
    <property type="entry name" value="Hsp_70_fam"/>
</dbReference>
<dbReference type="FunFam" id="3.30.420.40:FF:000004">
    <property type="entry name" value="Molecular chaperone DnaK"/>
    <property type="match status" value="1"/>
</dbReference>
<organism evidence="5 6">
    <name type="scientific">Encephalitozoon hellem</name>
    <name type="common">Microsporidian parasite</name>
    <dbReference type="NCBI Taxonomy" id="27973"/>
    <lineage>
        <taxon>Eukaryota</taxon>
        <taxon>Fungi</taxon>
        <taxon>Fungi incertae sedis</taxon>
        <taxon>Microsporidia</taxon>
        <taxon>Unikaryonidae</taxon>
        <taxon>Encephalitozoon</taxon>
    </lineage>
</organism>
<gene>
    <name evidence="5" type="ORF">GPU96_11g21170</name>
</gene>
<sequence>MPNANALSKKPSSNIIGIDLGTTNSCVSVVKNGEPVIIENQEGERTTPSVVSILKDEVLVGSQSKSKILTHPKNTVFASKRLIGRKLEDPEVKKYVKGLPFDTTSHCNGDVWIKVDGKKYSPAQIGAFILSKLKRSAESFLNHSVVKSVITVPAYFNDSQRQATKDAGRIAGLDVVRVINEPTAAALAYGLDKSARGNIAVYDLGGGTFDISILELSDGVFHVKATNGDTFLGGEDLDNEVVSFIVKDFMEKEGIDLGRDVNALARIKECAEKVKKDLSSSVVSRIDIPYICNVGGEAKHLSREITRSEFEKIVEKIVNRTIEPCKKALADAGLDSADIKHVILVGGMTRMPYVRKVVKEIFGIEPSTEINPDEAVAKGAALQGGVLAGEVDNVLLLDVAPLSLGIELLGGVFSKIIRRNTTIPFKETQIFSTSEDNQTDVDIKVYQGERAMAADNKYLGQIKLKNIPPLPRGVPKIEVTFESDANGMYRVTAQDSVTRTPQSLEIIPSSGLTEKEIDRMVREGEELKNLDEMKRRKAEVTISVGELLRRGYNELRKAPEDSLSKLRKVARGEDFDLEETEQILLDVKKAISK</sequence>
<keyword evidence="5" id="KW-0346">Stress response</keyword>
<evidence type="ECO:0000256" key="1">
    <source>
        <dbReference type="ARBA" id="ARBA00007381"/>
    </source>
</evidence>
<dbReference type="AlphaFoldDB" id="A0A9Q9F982"/>
<dbReference type="GO" id="GO:0140662">
    <property type="term" value="F:ATP-dependent protein folding chaperone"/>
    <property type="evidence" value="ECO:0007669"/>
    <property type="project" value="InterPro"/>
</dbReference>
<dbReference type="NCBIfam" id="NF001413">
    <property type="entry name" value="PRK00290.1"/>
    <property type="match status" value="1"/>
</dbReference>
<proteinExistence type="inferred from homology"/>
<accession>A0A9Q9F982</accession>
<dbReference type="FunFam" id="3.30.30.30:FF:000003">
    <property type="entry name" value="Heat shock protein 9"/>
    <property type="match status" value="1"/>
</dbReference>
<evidence type="ECO:0000256" key="2">
    <source>
        <dbReference type="ARBA" id="ARBA00022741"/>
    </source>
</evidence>
<dbReference type="InterPro" id="IPR043129">
    <property type="entry name" value="ATPase_NBD"/>
</dbReference>
<protein>
    <submittedName>
        <fullName evidence="5">Heat shock protein 7-like protein Sse1</fullName>
    </submittedName>
</protein>
<keyword evidence="2 4" id="KW-0547">Nucleotide-binding</keyword>
<dbReference type="InterPro" id="IPR018181">
    <property type="entry name" value="Heat_shock_70_CS"/>
</dbReference>
<evidence type="ECO:0000313" key="6">
    <source>
        <dbReference type="Proteomes" id="UP001059546"/>
    </source>
</evidence>
<dbReference type="Gene3D" id="3.30.420.40">
    <property type="match status" value="2"/>
</dbReference>
<dbReference type="EMBL" id="CP075157">
    <property type="protein sequence ID" value="UTX44318.1"/>
    <property type="molecule type" value="Genomic_DNA"/>
</dbReference>
<dbReference type="Gene3D" id="3.90.640.10">
    <property type="entry name" value="Actin, Chain A, domain 4"/>
    <property type="match status" value="1"/>
</dbReference>
<comment type="similarity">
    <text evidence="1 4">Belongs to the heat shock protein 70 family.</text>
</comment>
<name>A0A9Q9F982_ENCHE</name>
<dbReference type="CDD" id="cd10234">
    <property type="entry name" value="ASKHA_NBD_HSP70_DnaK-like"/>
    <property type="match status" value="1"/>
</dbReference>
<dbReference type="PROSITE" id="PS00329">
    <property type="entry name" value="HSP70_2"/>
    <property type="match status" value="1"/>
</dbReference>